<dbReference type="NCBIfam" id="NF045516">
    <property type="entry name" value="GlpR"/>
    <property type="match status" value="2"/>
</dbReference>
<evidence type="ECO:0000256" key="1">
    <source>
        <dbReference type="SAM" id="MobiDB-lite"/>
    </source>
</evidence>
<proteinExistence type="predicted"/>
<evidence type="ECO:0000313" key="4">
    <source>
        <dbReference type="Proteomes" id="UP000069654"/>
    </source>
</evidence>
<reference evidence="3 4" key="1">
    <citation type="journal article" date="2016" name="Genome Announc.">
        <title>Draft Genome Sequences of Five Rapidly Growing Mycobacterium Species, M. thermoresistibile, M. fortuitum subsp. acetamidolyticum, M. canariasense, M. brisbanense, and M. novocastrense.</title>
        <authorList>
            <person name="Katahira K."/>
            <person name="Ogura Y."/>
            <person name="Gotoh Y."/>
            <person name="Hayashi T."/>
        </authorList>
    </citation>
    <scope>NUCLEOTIDE SEQUENCE [LARGE SCALE GENOMIC DNA]</scope>
    <source>
        <strain evidence="3 4">JCM6362</strain>
    </source>
</reference>
<dbReference type="AlphaFoldDB" id="A0A100XDE7"/>
<dbReference type="STRING" id="1797.RMCT_1569"/>
<dbReference type="InterPro" id="IPR053779">
    <property type="entry name" value="GlpR"/>
</dbReference>
<feature type="transmembrane region" description="Helical" evidence="2">
    <location>
        <begin position="308"/>
        <end position="326"/>
    </location>
</feature>
<accession>A0A100XDE7</accession>
<keyword evidence="2" id="KW-1133">Transmembrane helix</keyword>
<reference evidence="4" key="2">
    <citation type="submission" date="2016-02" db="EMBL/GenBank/DDBJ databases">
        <title>Draft genome sequence of five rapidly growing Mycobacterium species.</title>
        <authorList>
            <person name="Katahira K."/>
            <person name="Gotou Y."/>
            <person name="Iida K."/>
            <person name="Ogura Y."/>
            <person name="Hayashi T."/>
        </authorList>
    </citation>
    <scope>NUCLEOTIDE SEQUENCE [LARGE SCALE GENOMIC DNA]</scope>
    <source>
        <strain evidence="4">JCM6362</strain>
    </source>
</reference>
<evidence type="ECO:0000256" key="2">
    <source>
        <dbReference type="SAM" id="Phobius"/>
    </source>
</evidence>
<organism evidence="3 4">
    <name type="scientific">Mycolicibacterium thermoresistibile</name>
    <name type="common">Mycobacterium thermoresistibile</name>
    <dbReference type="NCBI Taxonomy" id="1797"/>
    <lineage>
        <taxon>Bacteria</taxon>
        <taxon>Bacillati</taxon>
        <taxon>Actinomycetota</taxon>
        <taxon>Actinomycetes</taxon>
        <taxon>Mycobacteriales</taxon>
        <taxon>Mycobacteriaceae</taxon>
        <taxon>Mycolicibacterium</taxon>
    </lineage>
</organism>
<dbReference type="RefSeq" id="WP_003924123.1">
    <property type="nucleotide sequence ID" value="NZ_BCTB01000009.1"/>
</dbReference>
<feature type="compositionally biased region" description="Acidic residues" evidence="1">
    <location>
        <begin position="151"/>
        <end position="185"/>
    </location>
</feature>
<feature type="compositionally biased region" description="Low complexity" evidence="1">
    <location>
        <begin position="247"/>
        <end position="258"/>
    </location>
</feature>
<feature type="region of interest" description="Disordered" evidence="1">
    <location>
        <begin position="208"/>
        <end position="267"/>
    </location>
</feature>
<feature type="transmembrane region" description="Helical" evidence="2">
    <location>
        <begin position="6"/>
        <end position="26"/>
    </location>
</feature>
<keyword evidence="2" id="KW-0812">Transmembrane</keyword>
<comment type="caution">
    <text evidence="3">The sequence shown here is derived from an EMBL/GenBank/DDBJ whole genome shotgun (WGS) entry which is preliminary data.</text>
</comment>
<dbReference type="EMBL" id="BCTB01000009">
    <property type="protein sequence ID" value="GAT14599.1"/>
    <property type="molecule type" value="Genomic_DNA"/>
</dbReference>
<evidence type="ECO:0000313" key="3">
    <source>
        <dbReference type="EMBL" id="GAT14599.1"/>
    </source>
</evidence>
<feature type="transmembrane region" description="Helical" evidence="2">
    <location>
        <begin position="286"/>
        <end position="302"/>
    </location>
</feature>
<protein>
    <recommendedName>
        <fullName evidence="5">Transmembrane protein</fullName>
    </recommendedName>
</protein>
<dbReference type="Proteomes" id="UP000069654">
    <property type="component" value="Unassembled WGS sequence"/>
</dbReference>
<keyword evidence="2" id="KW-0472">Membrane</keyword>
<evidence type="ECO:0008006" key="5">
    <source>
        <dbReference type="Google" id="ProtNLM"/>
    </source>
</evidence>
<dbReference type="OMA" id="TAWWVCG"/>
<gene>
    <name evidence="3" type="ORF">RMCT_1569</name>
</gene>
<sequence>MPSIPQSLLWISLVILWLFVLVPMLISKRDAVRRTSDVALATRVLTDGRNSRLMRRGPAAGHRSDPDWQAFDDQLEDDFDDAFDDREAELPTRRPVVVAASKVSPDADEDEPDYLDVDVIEEDSGALPVGASAAEEPGSDEQRVESAAGVDEVDDVEVDAEAEGEAEAEAAEVQAEGDDPVDDVADDVAEDIAEDVVDDIAEDVADEAVDSRDDSHEGEDGSQEDEAAADQRGGEYEYVDDSSGLEAPADPDSVAADPVTPPRRRRYESKTAAAVAARKYRFRQRMVTTLATAMLVSALVAFFLTPTAWWVCGAFGSAVFLYLAYLRRQTRIEEDLRRRRAQRQARSRLGVANTRDRDYEVVPARLRRPGAAVLDIDDEDPIFEHLDYAPVADPYDLPRAAGQ</sequence>
<name>A0A100XDE7_MYCTH</name>
<feature type="compositionally biased region" description="Basic and acidic residues" evidence="1">
    <location>
        <begin position="209"/>
        <end position="219"/>
    </location>
</feature>
<dbReference type="OrthoDB" id="3696421at2"/>
<feature type="region of interest" description="Disordered" evidence="1">
    <location>
        <begin position="130"/>
        <end position="185"/>
    </location>
</feature>